<feature type="transmembrane region" description="Helical" evidence="1">
    <location>
        <begin position="237"/>
        <end position="255"/>
    </location>
</feature>
<keyword evidence="1" id="KW-0472">Membrane</keyword>
<sequence length="267" mass="30367">MNKYLSFFRLRFAMGMQYRMAAFAGVITQFVWGAMEILIYTAFYDANAAAFPMTFQATATYIWLQQAFLAFFMAWFMEEEIFDSIISGNIAYELCRPIRIYNMWFARSVANRLSRAILRCFPILLIAAFLSKPYGMSAPSSAVNFILFLVTMILGLLVTVSFCMLVYVLTFFTVSPQGLRIVFVSMVEFFAGAVIPLPFFPDKIREVLELLPFAAMQNVPLRIYSDDLSGIAIVKPVALQITWLIVLTGVGYNLCRYAEKRVRLQGG</sequence>
<dbReference type="STRING" id="1120996.SAMN02746066_02785"/>
<gene>
    <name evidence="2" type="ORF">SAMN02746066_02785</name>
</gene>
<dbReference type="RefSeq" id="WP_073288723.1">
    <property type="nucleotide sequence ID" value="NZ_FRCP01000014.1"/>
</dbReference>
<organism evidence="2 3">
    <name type="scientific">Anaerosporobacter mobilis DSM 15930</name>
    <dbReference type="NCBI Taxonomy" id="1120996"/>
    <lineage>
        <taxon>Bacteria</taxon>
        <taxon>Bacillati</taxon>
        <taxon>Bacillota</taxon>
        <taxon>Clostridia</taxon>
        <taxon>Lachnospirales</taxon>
        <taxon>Lachnospiraceae</taxon>
        <taxon>Anaerosporobacter</taxon>
    </lineage>
</organism>
<feature type="transmembrane region" description="Helical" evidence="1">
    <location>
        <begin position="181"/>
        <end position="200"/>
    </location>
</feature>
<evidence type="ECO:0000313" key="2">
    <source>
        <dbReference type="EMBL" id="SHM65983.1"/>
    </source>
</evidence>
<feature type="transmembrane region" description="Helical" evidence="1">
    <location>
        <begin position="21"/>
        <end position="43"/>
    </location>
</feature>
<evidence type="ECO:0000256" key="1">
    <source>
        <dbReference type="SAM" id="Phobius"/>
    </source>
</evidence>
<keyword evidence="1" id="KW-0812">Transmembrane</keyword>
<dbReference type="Proteomes" id="UP000184038">
    <property type="component" value="Unassembled WGS sequence"/>
</dbReference>
<dbReference type="OrthoDB" id="8582979at2"/>
<proteinExistence type="predicted"/>
<protein>
    <submittedName>
        <fullName evidence="2">ABC-2 type transport system permease protein</fullName>
    </submittedName>
</protein>
<feature type="transmembrane region" description="Helical" evidence="1">
    <location>
        <begin position="116"/>
        <end position="134"/>
    </location>
</feature>
<reference evidence="2 3" key="1">
    <citation type="submission" date="2016-11" db="EMBL/GenBank/DDBJ databases">
        <authorList>
            <person name="Jaros S."/>
            <person name="Januszkiewicz K."/>
            <person name="Wedrychowicz H."/>
        </authorList>
    </citation>
    <scope>NUCLEOTIDE SEQUENCE [LARGE SCALE GENOMIC DNA]</scope>
    <source>
        <strain evidence="2 3">DSM 15930</strain>
    </source>
</reference>
<feature type="transmembrane region" description="Helical" evidence="1">
    <location>
        <begin position="55"/>
        <end position="77"/>
    </location>
</feature>
<name>A0A1M7KM05_9FIRM</name>
<keyword evidence="3" id="KW-1185">Reference proteome</keyword>
<keyword evidence="1" id="KW-1133">Transmembrane helix</keyword>
<feature type="transmembrane region" description="Helical" evidence="1">
    <location>
        <begin position="146"/>
        <end position="169"/>
    </location>
</feature>
<dbReference type="PANTHER" id="PTHR36832:SF2">
    <property type="entry name" value="INTEGRAL MEMBRANE PROTEIN"/>
    <property type="match status" value="1"/>
</dbReference>
<dbReference type="EMBL" id="FRCP01000014">
    <property type="protein sequence ID" value="SHM65983.1"/>
    <property type="molecule type" value="Genomic_DNA"/>
</dbReference>
<accession>A0A1M7KM05</accession>
<dbReference type="PANTHER" id="PTHR36832">
    <property type="entry name" value="SLR1174 PROTEIN-RELATED"/>
    <property type="match status" value="1"/>
</dbReference>
<dbReference type="AlphaFoldDB" id="A0A1M7KM05"/>
<evidence type="ECO:0000313" key="3">
    <source>
        <dbReference type="Proteomes" id="UP000184038"/>
    </source>
</evidence>